<name>A0ABN7YMP2_9BURK</name>
<dbReference type="CDD" id="cd13688">
    <property type="entry name" value="PBP2_GltI_DEBP"/>
    <property type="match status" value="1"/>
</dbReference>
<evidence type="ECO:0000313" key="5">
    <source>
        <dbReference type="EMBL" id="CAG9174752.1"/>
    </source>
</evidence>
<evidence type="ECO:0000256" key="3">
    <source>
        <dbReference type="ARBA" id="ARBA00022729"/>
    </source>
</evidence>
<dbReference type="InterPro" id="IPR051455">
    <property type="entry name" value="Bact_solute-bind_prot3"/>
</dbReference>
<dbReference type="Pfam" id="PF00497">
    <property type="entry name" value="SBP_bac_3"/>
    <property type="match status" value="1"/>
</dbReference>
<keyword evidence="2" id="KW-0813">Transport</keyword>
<sequence length="265" mass="29370">MQRIHQSGAIRLAYREDAVPFSYLLDGKPAGYSIDLCLKVVDAVRSALRMPALKVEWVSVTSMTRFAAMVDGKADLECGTTTNTRQRREQVAFTIPHFIAGTRMLVRSDSAIAKWADLRGKTVVSTAGTTSLAMLRALVDTGRIVEARDDGQAFAMIESGQADAFVMDDVLLASQRTRARNPADYRITGSMLTVEPYAIMLPPHNDDFKKLVDKTLTAAINEQETQKLYRRWFQSPVPPLGIALDIAMSNLLRDSFHFPSDKVAD</sequence>
<evidence type="ECO:0000313" key="6">
    <source>
        <dbReference type="Proteomes" id="UP000727654"/>
    </source>
</evidence>
<evidence type="ECO:0000256" key="2">
    <source>
        <dbReference type="ARBA" id="ARBA00022448"/>
    </source>
</evidence>
<dbReference type="Gene3D" id="3.40.190.10">
    <property type="entry name" value="Periplasmic binding protein-like II"/>
    <property type="match status" value="2"/>
</dbReference>
<keyword evidence="6" id="KW-1185">Reference proteome</keyword>
<feature type="domain" description="Solute-binding protein family 3/N-terminal" evidence="4">
    <location>
        <begin position="9"/>
        <end position="236"/>
    </location>
</feature>
<gene>
    <name evidence="5" type="primary">gltI_4</name>
    <name evidence="5" type="ORF">LMG23992_02776</name>
</gene>
<dbReference type="SUPFAM" id="SSF53850">
    <property type="entry name" value="Periplasmic binding protein-like II"/>
    <property type="match status" value="1"/>
</dbReference>
<keyword evidence="3" id="KW-0732">Signal</keyword>
<proteinExistence type="inferred from homology"/>
<evidence type="ECO:0000256" key="1">
    <source>
        <dbReference type="ARBA" id="ARBA00010333"/>
    </source>
</evidence>
<dbReference type="PANTHER" id="PTHR30085">
    <property type="entry name" value="AMINO ACID ABC TRANSPORTER PERMEASE"/>
    <property type="match status" value="1"/>
</dbReference>
<reference evidence="5 6" key="1">
    <citation type="submission" date="2021-08" db="EMBL/GenBank/DDBJ databases">
        <authorList>
            <person name="Peeters C."/>
        </authorList>
    </citation>
    <scope>NUCLEOTIDE SEQUENCE [LARGE SCALE GENOMIC DNA]</scope>
    <source>
        <strain evidence="5 6">LMG 23992</strain>
    </source>
</reference>
<organism evidence="5 6">
    <name type="scientific">Cupriavidus laharis</name>
    <dbReference type="NCBI Taxonomy" id="151654"/>
    <lineage>
        <taxon>Bacteria</taxon>
        <taxon>Pseudomonadati</taxon>
        <taxon>Pseudomonadota</taxon>
        <taxon>Betaproteobacteria</taxon>
        <taxon>Burkholderiales</taxon>
        <taxon>Burkholderiaceae</taxon>
        <taxon>Cupriavidus</taxon>
    </lineage>
</organism>
<dbReference type="PANTHER" id="PTHR30085:SF2">
    <property type="entry name" value="GLUTAMATE_ASPARTATE IMPORT SOLUTE-BINDING PROTEIN"/>
    <property type="match status" value="1"/>
</dbReference>
<comment type="similarity">
    <text evidence="1">Belongs to the bacterial solute-binding protein 3 family.</text>
</comment>
<dbReference type="Proteomes" id="UP000727654">
    <property type="component" value="Unassembled WGS sequence"/>
</dbReference>
<dbReference type="SMART" id="SM00062">
    <property type="entry name" value="PBPb"/>
    <property type="match status" value="1"/>
</dbReference>
<evidence type="ECO:0000259" key="4">
    <source>
        <dbReference type="SMART" id="SM00062"/>
    </source>
</evidence>
<comment type="caution">
    <text evidence="5">The sequence shown here is derived from an EMBL/GenBank/DDBJ whole genome shotgun (WGS) entry which is preliminary data.</text>
</comment>
<dbReference type="EMBL" id="CAJZAI010000006">
    <property type="protein sequence ID" value="CAG9174752.1"/>
    <property type="molecule type" value="Genomic_DNA"/>
</dbReference>
<accession>A0ABN7YMP2</accession>
<dbReference type="InterPro" id="IPR001638">
    <property type="entry name" value="Solute-binding_3/MltF_N"/>
</dbReference>
<protein>
    <submittedName>
        <fullName evidence="5">Glutamate/aspartate import solute-binding protein</fullName>
    </submittedName>
</protein>